<feature type="region of interest" description="Disordered" evidence="1">
    <location>
        <begin position="466"/>
        <end position="516"/>
    </location>
</feature>
<gene>
    <name evidence="2" type="ORF">PCOR1329_LOCUS1139</name>
</gene>
<name>A0ABN9PE75_9DINO</name>
<keyword evidence="3" id="KW-1185">Reference proteome</keyword>
<proteinExistence type="predicted"/>
<reference evidence="2" key="1">
    <citation type="submission" date="2023-10" db="EMBL/GenBank/DDBJ databases">
        <authorList>
            <person name="Chen Y."/>
            <person name="Shah S."/>
            <person name="Dougan E. K."/>
            <person name="Thang M."/>
            <person name="Chan C."/>
        </authorList>
    </citation>
    <scope>NUCLEOTIDE SEQUENCE [LARGE SCALE GENOMIC DNA]</scope>
</reference>
<accession>A0ABN9PE75</accession>
<dbReference type="EMBL" id="CAUYUJ010000270">
    <property type="protein sequence ID" value="CAK0789611.1"/>
    <property type="molecule type" value="Genomic_DNA"/>
</dbReference>
<feature type="compositionally biased region" description="Basic and acidic residues" evidence="1">
    <location>
        <begin position="497"/>
        <end position="507"/>
    </location>
</feature>
<organism evidence="2 3">
    <name type="scientific">Prorocentrum cordatum</name>
    <dbReference type="NCBI Taxonomy" id="2364126"/>
    <lineage>
        <taxon>Eukaryota</taxon>
        <taxon>Sar</taxon>
        <taxon>Alveolata</taxon>
        <taxon>Dinophyceae</taxon>
        <taxon>Prorocentrales</taxon>
        <taxon>Prorocentraceae</taxon>
        <taxon>Prorocentrum</taxon>
    </lineage>
</organism>
<evidence type="ECO:0000313" key="2">
    <source>
        <dbReference type="EMBL" id="CAK0789611.1"/>
    </source>
</evidence>
<feature type="compositionally biased region" description="Basic and acidic residues" evidence="1">
    <location>
        <begin position="466"/>
        <end position="477"/>
    </location>
</feature>
<feature type="compositionally biased region" description="Low complexity" evidence="1">
    <location>
        <begin position="204"/>
        <end position="219"/>
    </location>
</feature>
<evidence type="ECO:0000256" key="1">
    <source>
        <dbReference type="SAM" id="MobiDB-lite"/>
    </source>
</evidence>
<feature type="non-terminal residue" evidence="2">
    <location>
        <position position="516"/>
    </location>
</feature>
<sequence>MPLSSVAGGLARVGAWIVSDKAWGLAESTLGNATECAVAYGLVGSLKWGAALLSIAPFFLGVFVGRQRFDIQWRGGESMQARIAIAPCTPTDYREVTSLDPSEKAEEDGRLWYMATPDGDAYPHELTAQALRIIVPYDMRDRRQLVNREGANPVGVGTYGRDWVMSPAAFALQLRFVLGQSLDEVLETAASADGAPEEPEAEARPAAARAPSGSALASAEIPTEWGSGRGRLPDPSPSRWRCIASSDGGGKGLLPDEDLDAFVIASGFGMAMKGGRTMLVRALPPDGGDELDARVLALRANATERFLGMREAAGELTETQWEFFPINGPRTVKWVCEFVRENDVTFRSRRAKFKAETGLSSSDQDVSVHELCCRIMHLLLTYDQLNASELSCAELVCRRLQMAEYRHRERVLTTSRGDELLEDSHLYLGTGETRGLVCISPKLLTFVTDELHKESLVLKERRKLKEERMASRGDDGHGGGGGGDGKARLSGMQSTVDRQKSEIEKLKKQLAAAPRA</sequence>
<comment type="caution">
    <text evidence="2">The sequence shown here is derived from an EMBL/GenBank/DDBJ whole genome shotgun (WGS) entry which is preliminary data.</text>
</comment>
<feature type="region of interest" description="Disordered" evidence="1">
    <location>
        <begin position="189"/>
        <end position="239"/>
    </location>
</feature>
<protein>
    <submittedName>
        <fullName evidence="2">Uncharacterized protein</fullName>
    </submittedName>
</protein>
<dbReference type="Proteomes" id="UP001189429">
    <property type="component" value="Unassembled WGS sequence"/>
</dbReference>
<evidence type="ECO:0000313" key="3">
    <source>
        <dbReference type="Proteomes" id="UP001189429"/>
    </source>
</evidence>